<evidence type="ECO:0000259" key="6">
    <source>
        <dbReference type="SMART" id="SM00645"/>
    </source>
</evidence>
<evidence type="ECO:0000313" key="7">
    <source>
        <dbReference type="EMBL" id="CAH1173504.1"/>
    </source>
</evidence>
<dbReference type="Pfam" id="PF00112">
    <property type="entry name" value="Peptidase_C1"/>
    <property type="match status" value="1"/>
</dbReference>
<evidence type="ECO:0000313" key="8">
    <source>
        <dbReference type="Proteomes" id="UP001153737"/>
    </source>
</evidence>
<gene>
    <name evidence="7" type="ORF">PHAECO_LOCUS9927</name>
</gene>
<dbReference type="GO" id="GO:0006508">
    <property type="term" value="P:proteolysis"/>
    <property type="evidence" value="ECO:0007669"/>
    <property type="project" value="UniProtKB-KW"/>
</dbReference>
<dbReference type="AlphaFoldDB" id="A0A9P0GPJ8"/>
<evidence type="ECO:0000256" key="5">
    <source>
        <dbReference type="ARBA" id="ARBA00023157"/>
    </source>
</evidence>
<dbReference type="PANTHER" id="PTHR12411">
    <property type="entry name" value="CYSTEINE PROTEASE FAMILY C1-RELATED"/>
    <property type="match status" value="1"/>
</dbReference>
<evidence type="ECO:0000256" key="3">
    <source>
        <dbReference type="ARBA" id="ARBA00022801"/>
    </source>
</evidence>
<dbReference type="CDD" id="cd02248">
    <property type="entry name" value="Peptidase_C1A"/>
    <property type="match status" value="1"/>
</dbReference>
<organism evidence="7 8">
    <name type="scientific">Phaedon cochleariae</name>
    <name type="common">Mustard beetle</name>
    <dbReference type="NCBI Taxonomy" id="80249"/>
    <lineage>
        <taxon>Eukaryota</taxon>
        <taxon>Metazoa</taxon>
        <taxon>Ecdysozoa</taxon>
        <taxon>Arthropoda</taxon>
        <taxon>Hexapoda</taxon>
        <taxon>Insecta</taxon>
        <taxon>Pterygota</taxon>
        <taxon>Neoptera</taxon>
        <taxon>Endopterygota</taxon>
        <taxon>Coleoptera</taxon>
        <taxon>Polyphaga</taxon>
        <taxon>Cucujiformia</taxon>
        <taxon>Chrysomeloidea</taxon>
        <taxon>Chrysomelidae</taxon>
        <taxon>Chrysomelinae</taxon>
        <taxon>Chrysomelini</taxon>
        <taxon>Phaedon</taxon>
    </lineage>
</organism>
<dbReference type="PROSITE" id="PS00139">
    <property type="entry name" value="THIOL_PROTEASE_CYS"/>
    <property type="match status" value="1"/>
</dbReference>
<dbReference type="InterPro" id="IPR000668">
    <property type="entry name" value="Peptidase_C1A_C"/>
</dbReference>
<dbReference type="EMBL" id="OU896712">
    <property type="protein sequence ID" value="CAH1173504.1"/>
    <property type="molecule type" value="Genomic_DNA"/>
</dbReference>
<dbReference type="Proteomes" id="UP001153737">
    <property type="component" value="Chromosome 6"/>
</dbReference>
<protein>
    <recommendedName>
        <fullName evidence="6">Peptidase C1A papain C-terminal domain-containing protein</fullName>
    </recommendedName>
</protein>
<dbReference type="PRINTS" id="PR00705">
    <property type="entry name" value="PAPAIN"/>
</dbReference>
<evidence type="ECO:0000256" key="1">
    <source>
        <dbReference type="ARBA" id="ARBA00008455"/>
    </source>
</evidence>
<evidence type="ECO:0000256" key="2">
    <source>
        <dbReference type="ARBA" id="ARBA00022670"/>
    </source>
</evidence>
<reference evidence="7" key="2">
    <citation type="submission" date="2022-10" db="EMBL/GenBank/DDBJ databases">
        <authorList>
            <consortium name="ENA_rothamsted_submissions"/>
            <consortium name="culmorum"/>
            <person name="King R."/>
        </authorList>
    </citation>
    <scope>NUCLEOTIDE SEQUENCE</scope>
</reference>
<feature type="domain" description="Peptidase C1A papain C-terminal" evidence="6">
    <location>
        <begin position="28"/>
        <end position="240"/>
    </location>
</feature>
<accession>A0A9P0GPJ8</accession>
<evidence type="ECO:0000256" key="4">
    <source>
        <dbReference type="ARBA" id="ARBA00022807"/>
    </source>
</evidence>
<dbReference type="InterPro" id="IPR025661">
    <property type="entry name" value="Pept_asp_AS"/>
</dbReference>
<reference evidence="7" key="1">
    <citation type="submission" date="2022-01" db="EMBL/GenBank/DDBJ databases">
        <authorList>
            <person name="King R."/>
        </authorList>
    </citation>
    <scope>NUCLEOTIDE SEQUENCE</scope>
</reference>
<comment type="similarity">
    <text evidence="1">Belongs to the peptidase C1 family.</text>
</comment>
<dbReference type="InterPro" id="IPR039417">
    <property type="entry name" value="Peptidase_C1A_papain-like"/>
</dbReference>
<dbReference type="InterPro" id="IPR038765">
    <property type="entry name" value="Papain-like_cys_pep_sf"/>
</dbReference>
<dbReference type="InterPro" id="IPR013128">
    <property type="entry name" value="Peptidase_C1A"/>
</dbReference>
<name>A0A9P0GPJ8_PHACE</name>
<dbReference type="SMART" id="SM00645">
    <property type="entry name" value="Pept_C1"/>
    <property type="match status" value="1"/>
</dbReference>
<keyword evidence="3" id="KW-0378">Hydrolase</keyword>
<keyword evidence="2" id="KW-0645">Protease</keyword>
<keyword evidence="5" id="KW-1015">Disulfide bond</keyword>
<dbReference type="PROSITE" id="PS00640">
    <property type="entry name" value="THIOL_PROTEASE_ASN"/>
    <property type="match status" value="1"/>
</dbReference>
<proteinExistence type="inferred from homology"/>
<keyword evidence="4" id="KW-0788">Thiol protease</keyword>
<dbReference type="SUPFAM" id="SSF54001">
    <property type="entry name" value="Cysteine proteinases"/>
    <property type="match status" value="1"/>
</dbReference>
<dbReference type="GO" id="GO:0008234">
    <property type="term" value="F:cysteine-type peptidase activity"/>
    <property type="evidence" value="ECO:0007669"/>
    <property type="project" value="UniProtKB-KW"/>
</dbReference>
<dbReference type="OrthoDB" id="21595at2759"/>
<dbReference type="InterPro" id="IPR000169">
    <property type="entry name" value="Pept_cys_AS"/>
</dbReference>
<dbReference type="FunFam" id="3.90.70.10:FF:000332">
    <property type="entry name" value="Cathepsin L1"/>
    <property type="match status" value="1"/>
</dbReference>
<keyword evidence="8" id="KW-1185">Reference proteome</keyword>
<sequence>MLILGAQKMPTFEGFGSELDILENVSSTPDSVDWIAKGAVLGVKNQGACGSCWAFSATGALEGQNAIKNKKLIGLSEQQLLDCSSSYGNGDCRRGGVMSFAFNYVKDHGIESEKDYPYKARKSQCRAVGSKSVLKIKGYKRVAKTENDLINAVATIGPISVSLDATYFHLYGGGIFDHKSCSTTAPNHGVLVVGYGSQGDKDFWLIKNSWGGSWGEKGYIRMVRNKGNHCGIANGAVYPVL</sequence>
<dbReference type="Gene3D" id="3.90.70.10">
    <property type="entry name" value="Cysteine proteinases"/>
    <property type="match status" value="1"/>
</dbReference>